<dbReference type="STRING" id="1126212.K2RED8"/>
<evidence type="ECO:0000313" key="7">
    <source>
        <dbReference type="Proteomes" id="UP000007129"/>
    </source>
</evidence>
<evidence type="ECO:0000259" key="5">
    <source>
        <dbReference type="Pfam" id="PF00724"/>
    </source>
</evidence>
<keyword evidence="4" id="KW-0560">Oxidoreductase</keyword>
<keyword evidence="2" id="KW-0285">Flavoprotein</keyword>
<dbReference type="InParanoid" id="K2RED8"/>
<dbReference type="Gene3D" id="3.20.20.70">
    <property type="entry name" value="Aldolase class I"/>
    <property type="match status" value="1"/>
</dbReference>
<keyword evidence="3" id="KW-0288">FMN</keyword>
<dbReference type="PANTHER" id="PTHR43656:SF5">
    <property type="entry name" value="NADH:FLAVIN OXIDOREDUCTASE_NADH OXIDASE N-TERMINAL DOMAIN-CONTAINING PROTEIN"/>
    <property type="match status" value="1"/>
</dbReference>
<dbReference type="eggNOG" id="KOG0134">
    <property type="taxonomic scope" value="Eukaryota"/>
</dbReference>
<dbReference type="Proteomes" id="UP000007129">
    <property type="component" value="Unassembled WGS sequence"/>
</dbReference>
<feature type="domain" description="NADH:flavin oxidoreductase/NADH oxidase N-terminal" evidence="5">
    <location>
        <begin position="19"/>
        <end position="316"/>
    </location>
</feature>
<evidence type="ECO:0000256" key="4">
    <source>
        <dbReference type="ARBA" id="ARBA00023002"/>
    </source>
</evidence>
<dbReference type="InterPro" id="IPR001155">
    <property type="entry name" value="OxRdtase_FMN_N"/>
</dbReference>
<dbReference type="EMBL" id="AHHD01000073">
    <property type="protein sequence ID" value="EKG20886.1"/>
    <property type="molecule type" value="Genomic_DNA"/>
</dbReference>
<evidence type="ECO:0000313" key="6">
    <source>
        <dbReference type="EMBL" id="EKG20886.1"/>
    </source>
</evidence>
<evidence type="ECO:0000256" key="3">
    <source>
        <dbReference type="ARBA" id="ARBA00022643"/>
    </source>
</evidence>
<dbReference type="InterPro" id="IPR013785">
    <property type="entry name" value="Aldolase_TIM"/>
</dbReference>
<dbReference type="GO" id="GO:0010181">
    <property type="term" value="F:FMN binding"/>
    <property type="evidence" value="ECO:0007669"/>
    <property type="project" value="InterPro"/>
</dbReference>
<protein>
    <recommendedName>
        <fullName evidence="5">NADH:flavin oxidoreductase/NADH oxidase N-terminal domain-containing protein</fullName>
    </recommendedName>
</protein>
<comment type="similarity">
    <text evidence="1">Belongs to the NADH:flavin oxidoreductase/NADH oxidase family.</text>
</comment>
<evidence type="ECO:0000256" key="2">
    <source>
        <dbReference type="ARBA" id="ARBA00022630"/>
    </source>
</evidence>
<gene>
    <name evidence="6" type="ORF">MPH_01750</name>
</gene>
<dbReference type="Pfam" id="PF00724">
    <property type="entry name" value="Oxidored_FMN"/>
    <property type="match status" value="1"/>
</dbReference>
<dbReference type="VEuPathDB" id="FungiDB:MPH_01750"/>
<dbReference type="PANTHER" id="PTHR43656">
    <property type="entry name" value="BINDING OXIDOREDUCTASE, PUTATIVE (AFU_ORTHOLOGUE AFUA_2G08260)-RELATED"/>
    <property type="match status" value="1"/>
</dbReference>
<dbReference type="InterPro" id="IPR051799">
    <property type="entry name" value="NADH_flavin_oxidoreductase"/>
</dbReference>
<dbReference type="HOGENOM" id="CLU_012153_6_3_1"/>
<dbReference type="AlphaFoldDB" id="K2RED8"/>
<evidence type="ECO:0000256" key="1">
    <source>
        <dbReference type="ARBA" id="ARBA00005979"/>
    </source>
</evidence>
<organism evidence="6 7">
    <name type="scientific">Macrophomina phaseolina (strain MS6)</name>
    <name type="common">Charcoal rot fungus</name>
    <dbReference type="NCBI Taxonomy" id="1126212"/>
    <lineage>
        <taxon>Eukaryota</taxon>
        <taxon>Fungi</taxon>
        <taxon>Dikarya</taxon>
        <taxon>Ascomycota</taxon>
        <taxon>Pezizomycotina</taxon>
        <taxon>Dothideomycetes</taxon>
        <taxon>Dothideomycetes incertae sedis</taxon>
        <taxon>Botryosphaeriales</taxon>
        <taxon>Botryosphaeriaceae</taxon>
        <taxon>Macrophomina</taxon>
    </lineage>
</organism>
<dbReference type="OrthoDB" id="1663137at2759"/>
<dbReference type="GO" id="GO:0016491">
    <property type="term" value="F:oxidoreductase activity"/>
    <property type="evidence" value="ECO:0007669"/>
    <property type="project" value="UniProtKB-KW"/>
</dbReference>
<reference evidence="6 7" key="1">
    <citation type="journal article" date="2012" name="BMC Genomics">
        <title>Tools to kill: Genome of one of the most destructive plant pathogenic fungi Macrophomina phaseolina.</title>
        <authorList>
            <person name="Islam M.S."/>
            <person name="Haque M.S."/>
            <person name="Islam M.M."/>
            <person name="Emdad E.M."/>
            <person name="Halim A."/>
            <person name="Hossen Q.M.M."/>
            <person name="Hossain M.Z."/>
            <person name="Ahmed B."/>
            <person name="Rahim S."/>
            <person name="Rahman M.S."/>
            <person name="Alam M.M."/>
            <person name="Hou S."/>
            <person name="Wan X."/>
            <person name="Saito J.A."/>
            <person name="Alam M."/>
        </authorList>
    </citation>
    <scope>NUCLEOTIDE SEQUENCE [LARGE SCALE GENOMIC DNA]</scope>
    <source>
        <strain evidence="6 7">MS6</strain>
    </source>
</reference>
<name>K2RED8_MACPH</name>
<dbReference type="SUPFAM" id="SSF51395">
    <property type="entry name" value="FMN-linked oxidoreductases"/>
    <property type="match status" value="1"/>
</dbReference>
<comment type="caution">
    <text evidence="6">The sequence shown here is derived from an EMBL/GenBank/DDBJ whole genome shotgun (WGS) entry which is preliminary data.</text>
</comment>
<accession>K2RED8</accession>
<sequence>MSSSRWTAPQVDAFPLRRPLTFYPSKRTVSNRLMKAAMTERLSSWSPVDAQARGVPSLELINLYRTWGRGDLGLIITGNIMIELDQLEGPGNAIIPKGARFDGPRFSAFASMAAEGKRNGSLMIGQLSHPGSVAVSHVATKVISASHISKKYQEPFPAPDAPDPEPATLEEISEVIKTFGHAAEYLERAGFDGVEIHAGHTYLLSQFVSPETNKRTDAYSGSVGARARIVLEVLQEVRRRTSSAFVVGVKLNSADFQGETWRLEDARKLFGLLDSHGFDFVELSGGDFEQLEEREHKRESTVRREEFFVGFARAAAETVTRAKVYITGGFRTAAGMVEALQLSDGVGLGKPITHEPYLGRELLEGKVQAAIKCSIPDSSGIVAIAAAGAQMRRIAAGLAPVDFGLEQTKNEFMVDLQKWIEKGATDTEHKEYGFVEISAAA</sequence>
<proteinExistence type="inferred from homology"/>